<organism evidence="11 13">
    <name type="scientific">Cyprinus carpio</name>
    <name type="common">Common carp</name>
    <dbReference type="NCBI Taxonomy" id="7962"/>
    <lineage>
        <taxon>Eukaryota</taxon>
        <taxon>Metazoa</taxon>
        <taxon>Chordata</taxon>
        <taxon>Craniata</taxon>
        <taxon>Vertebrata</taxon>
        <taxon>Euteleostomi</taxon>
        <taxon>Actinopterygii</taxon>
        <taxon>Neopterygii</taxon>
        <taxon>Teleostei</taxon>
        <taxon>Ostariophysi</taxon>
        <taxon>Cypriniformes</taxon>
        <taxon>Cyprinidae</taxon>
        <taxon>Cyprininae</taxon>
        <taxon>Cyprinus</taxon>
    </lineage>
</organism>
<dbReference type="Ensembl" id="ENSCCRT00020021583.1">
    <property type="protein sequence ID" value="ENSCCRP00020019633.1"/>
    <property type="gene ID" value="ENSCCRG00020009290.1"/>
</dbReference>
<dbReference type="Pfam" id="PF05463">
    <property type="entry name" value="Sclerostin"/>
    <property type="match status" value="1"/>
</dbReference>
<evidence type="ECO:0000259" key="10">
    <source>
        <dbReference type="PROSITE" id="PS01225"/>
    </source>
</evidence>
<comment type="similarity">
    <text evidence="2">Belongs to the sclerostin family.</text>
</comment>
<keyword evidence="12" id="KW-1185">Reference proteome</keyword>
<evidence type="ECO:0000256" key="4">
    <source>
        <dbReference type="ARBA" id="ARBA00022687"/>
    </source>
</evidence>
<evidence type="ECO:0000256" key="2">
    <source>
        <dbReference type="ARBA" id="ARBA00007850"/>
    </source>
</evidence>
<keyword evidence="5" id="KW-0732">Signal</keyword>
<dbReference type="PANTHER" id="PTHR14903">
    <property type="entry name" value="SCLEROSTIN-RELATED"/>
    <property type="match status" value="1"/>
</dbReference>
<dbReference type="Proteomes" id="UP000694700">
    <property type="component" value="Unplaced"/>
</dbReference>
<keyword evidence="3" id="KW-0964">Secreted</keyword>
<dbReference type="GO" id="GO:0036122">
    <property type="term" value="F:BMP binding"/>
    <property type="evidence" value="ECO:0007669"/>
    <property type="project" value="TreeGrafter"/>
</dbReference>
<evidence type="ECO:0000313" key="11">
    <source>
        <dbReference type="Ensembl" id="ENSCCRP00015099902.1"/>
    </source>
</evidence>
<dbReference type="InterPro" id="IPR029034">
    <property type="entry name" value="Cystine-knot_cytokine"/>
</dbReference>
<sequence>MQVSATISSNQYNFPISRHFFTVQNTVAVGGRVLHHEDTPISSTLHRSTHFCCSGMGGYINMDEKQVGIIILLSFQRDTEPNSFAMPLNTCEYQLLFLLCFLIKSCHAFKNDATEEFYGHMVASSHQPPNNASLNRARNGGRRTESRDQTEQHQVGCRELRSTKYISDGQCTSLNPVKELVCAGECLPTHLLPNWIGGGHYWSRRDAQEWRCVTERTRIQRIKLQCQDGSTRTYKITAVTSCTCKRYTRQNNESSHAPPSTSKDQPLQNPKKKKSKNKNSKLNSKNE</sequence>
<dbReference type="GO" id="GO:0030178">
    <property type="term" value="P:negative regulation of Wnt signaling pathway"/>
    <property type="evidence" value="ECO:0007669"/>
    <property type="project" value="TreeGrafter"/>
</dbReference>
<keyword evidence="7" id="KW-0325">Glycoprotein</keyword>
<dbReference type="PROSITE" id="PS01225">
    <property type="entry name" value="CTCK_2"/>
    <property type="match status" value="1"/>
</dbReference>
<feature type="compositionally biased region" description="Basic and acidic residues" evidence="9">
    <location>
        <begin position="142"/>
        <end position="155"/>
    </location>
</feature>
<feature type="compositionally biased region" description="Polar residues" evidence="9">
    <location>
        <begin position="250"/>
        <end position="264"/>
    </location>
</feature>
<evidence type="ECO:0000313" key="13">
    <source>
        <dbReference type="Proteomes" id="UP000694700"/>
    </source>
</evidence>
<proteinExistence type="inferred from homology"/>
<evidence type="ECO:0000313" key="12">
    <source>
        <dbReference type="Proteomes" id="UP000694427"/>
    </source>
</evidence>
<feature type="region of interest" description="Disordered" evidence="9">
    <location>
        <begin position="250"/>
        <end position="287"/>
    </location>
</feature>
<dbReference type="Ensembl" id="ENSCCRT00015103138.1">
    <property type="protein sequence ID" value="ENSCCRP00015099902.1"/>
    <property type="gene ID" value="ENSCCRG00015040118.1"/>
</dbReference>
<dbReference type="InterPro" id="IPR008835">
    <property type="entry name" value="Sclerostin/SOSTDC1"/>
</dbReference>
<dbReference type="Ensembl" id="ENSCCRT00010122995.1">
    <property type="protein sequence ID" value="ENSCCRP00010110543.1"/>
    <property type="gene ID" value="ENSCCRG00010048731.1"/>
</dbReference>
<comment type="caution">
    <text evidence="8">Lacks conserved residue(s) required for the propagation of feature annotation.</text>
</comment>
<evidence type="ECO:0000256" key="1">
    <source>
        <dbReference type="ARBA" id="ARBA00004613"/>
    </source>
</evidence>
<dbReference type="AlphaFoldDB" id="A0A8C2A5A9"/>
<evidence type="ECO:0000256" key="6">
    <source>
        <dbReference type="ARBA" id="ARBA00023157"/>
    </source>
</evidence>
<feature type="domain" description="CTCK" evidence="10">
    <location>
        <begin position="157"/>
        <end position="249"/>
    </location>
</feature>
<evidence type="ECO:0000256" key="8">
    <source>
        <dbReference type="PROSITE-ProRule" id="PRU00039"/>
    </source>
</evidence>
<evidence type="ECO:0000256" key="3">
    <source>
        <dbReference type="ARBA" id="ARBA00022525"/>
    </source>
</evidence>
<dbReference type="Proteomes" id="UP000694701">
    <property type="component" value="Unplaced"/>
</dbReference>
<dbReference type="Gene3D" id="2.10.90.10">
    <property type="entry name" value="Cystine-knot cytokines"/>
    <property type="match status" value="1"/>
</dbReference>
<dbReference type="Proteomes" id="UP000694427">
    <property type="component" value="Unplaced"/>
</dbReference>
<comment type="subcellular location">
    <subcellularLocation>
        <location evidence="1">Secreted</location>
    </subcellularLocation>
</comment>
<keyword evidence="6" id="KW-1015">Disulfide bond</keyword>
<accession>A0A8C2A5A9</accession>
<dbReference type="GO" id="GO:0016055">
    <property type="term" value="P:Wnt signaling pathway"/>
    <property type="evidence" value="ECO:0007669"/>
    <property type="project" value="UniProtKB-KW"/>
</dbReference>
<dbReference type="InterPro" id="IPR006207">
    <property type="entry name" value="Cys_knot_C"/>
</dbReference>
<evidence type="ECO:0000256" key="9">
    <source>
        <dbReference type="SAM" id="MobiDB-lite"/>
    </source>
</evidence>
<feature type="region of interest" description="Disordered" evidence="9">
    <location>
        <begin position="123"/>
        <end position="155"/>
    </location>
</feature>
<name>A0A8C2A5A9_CYPCA</name>
<protein>
    <submittedName>
        <fullName evidence="11">Sclerostin domain containing 1b</fullName>
    </submittedName>
</protein>
<dbReference type="GO" id="GO:0005615">
    <property type="term" value="C:extracellular space"/>
    <property type="evidence" value="ECO:0007669"/>
    <property type="project" value="InterPro"/>
</dbReference>
<feature type="compositionally biased region" description="Polar residues" evidence="9">
    <location>
        <begin position="124"/>
        <end position="136"/>
    </location>
</feature>
<keyword evidence="4" id="KW-0879">Wnt signaling pathway</keyword>
<evidence type="ECO:0000256" key="5">
    <source>
        <dbReference type="ARBA" id="ARBA00022729"/>
    </source>
</evidence>
<dbReference type="PANTHER" id="PTHR14903:SF7">
    <property type="entry name" value="NOVEL PROTEIN SIMILAR TO VERTEBRATE SCLEROSTIN DOMAIN CONTAINING 1 (SOSTDC1)"/>
    <property type="match status" value="1"/>
</dbReference>
<feature type="compositionally biased region" description="Basic residues" evidence="9">
    <location>
        <begin position="270"/>
        <end position="279"/>
    </location>
</feature>
<evidence type="ECO:0000256" key="7">
    <source>
        <dbReference type="ARBA" id="ARBA00023180"/>
    </source>
</evidence>
<dbReference type="GO" id="GO:0030514">
    <property type="term" value="P:negative regulation of BMP signaling pathway"/>
    <property type="evidence" value="ECO:0007669"/>
    <property type="project" value="TreeGrafter"/>
</dbReference>
<reference evidence="11" key="1">
    <citation type="submission" date="2025-05" db="UniProtKB">
        <authorList>
            <consortium name="Ensembl"/>
        </authorList>
    </citation>
    <scope>IDENTIFICATION</scope>
</reference>